<gene>
    <name evidence="2" type="ORF">N5I27_06325</name>
</gene>
<accession>A0AA42QPE7</accession>
<dbReference type="RefSeq" id="WP_279735513.1">
    <property type="nucleotide sequence ID" value="NZ_JAOCEJ010000018.1"/>
</dbReference>
<organism evidence="2 3">
    <name type="scientific">Acinetobacter johnsonii</name>
    <dbReference type="NCBI Taxonomy" id="40214"/>
    <lineage>
        <taxon>Bacteria</taxon>
        <taxon>Pseudomonadati</taxon>
        <taxon>Pseudomonadota</taxon>
        <taxon>Gammaproteobacteria</taxon>
        <taxon>Moraxellales</taxon>
        <taxon>Moraxellaceae</taxon>
        <taxon>Acinetobacter</taxon>
    </lineage>
</organism>
<keyword evidence="1" id="KW-0175">Coiled coil</keyword>
<sequence length="335" mass="38679">MNQVFVPNAQPLFVNHTQTPPNVYPSGTGGFTSNVTMVRPAFGDILFSQIALGLINFSKQLEQAKIKVYAKPTAACPYPAMNPLFVWALQQAPLFAHFIDLFEGFEPHPHLEGFRQFSLQNIGLVTSPQPIPNYIFENNFDFFRGQLYVAKAKLQANKYEAQVQKLRNEQKTVFRRVMQTQDQANCIFLELPLITQTDPPHYQTQEEAEKESIKVLKKYFQWLHGAKQLSGILSDIQWRIVKGLDHKLTAQAFIYILGVEIDYLPLLKEQWEFTCSDYQLRGIFPEPKHTHCYDGQGIVQKAWLQLIERVHEPLGFYRYKGNGITYVWKEYTGNV</sequence>
<proteinExistence type="predicted"/>
<dbReference type="Proteomes" id="UP001161567">
    <property type="component" value="Unassembled WGS sequence"/>
</dbReference>
<evidence type="ECO:0000256" key="1">
    <source>
        <dbReference type="SAM" id="Coils"/>
    </source>
</evidence>
<comment type="caution">
    <text evidence="2">The sequence shown here is derived from an EMBL/GenBank/DDBJ whole genome shotgun (WGS) entry which is preliminary data.</text>
</comment>
<dbReference type="AlphaFoldDB" id="A0AA42QPE7"/>
<evidence type="ECO:0000313" key="2">
    <source>
        <dbReference type="EMBL" id="MDH1438014.1"/>
    </source>
</evidence>
<evidence type="ECO:0000313" key="3">
    <source>
        <dbReference type="Proteomes" id="UP001161567"/>
    </source>
</evidence>
<feature type="coiled-coil region" evidence="1">
    <location>
        <begin position="149"/>
        <end position="176"/>
    </location>
</feature>
<dbReference type="EMBL" id="JAOCIL010000001">
    <property type="protein sequence ID" value="MDH1438014.1"/>
    <property type="molecule type" value="Genomic_DNA"/>
</dbReference>
<protein>
    <submittedName>
        <fullName evidence="2">Uncharacterized protein</fullName>
    </submittedName>
</protein>
<name>A0AA42QPE7_ACIJO</name>
<reference evidence="2" key="1">
    <citation type="submission" date="2022-09" db="EMBL/GenBank/DDBJ databases">
        <title>Intensive care unit water sources are persistently colonized with multi-drug resistant bacteria and are the site of extensive horizontal gene transfer of antibiotic resistance genes.</title>
        <authorList>
            <person name="Diorio-Toth L."/>
        </authorList>
    </citation>
    <scope>NUCLEOTIDE SEQUENCE</scope>
    <source>
        <strain evidence="2">GD03725</strain>
    </source>
</reference>